<feature type="compositionally biased region" description="Low complexity" evidence="1">
    <location>
        <begin position="62"/>
        <end position="72"/>
    </location>
</feature>
<gene>
    <name evidence="2" type="primary">PARPA_14294.1 scaffold 49419</name>
</gene>
<feature type="compositionally biased region" description="Polar residues" evidence="1">
    <location>
        <begin position="24"/>
        <end position="39"/>
    </location>
</feature>
<evidence type="ECO:0000313" key="2">
    <source>
        <dbReference type="EMBL" id="CEP19975.1"/>
    </source>
</evidence>
<dbReference type="AlphaFoldDB" id="A0A0B7NWI6"/>
<protein>
    <submittedName>
        <fullName evidence="2">Uncharacterized protein</fullName>
    </submittedName>
</protein>
<evidence type="ECO:0000256" key="1">
    <source>
        <dbReference type="SAM" id="MobiDB-lite"/>
    </source>
</evidence>
<keyword evidence="3" id="KW-1185">Reference proteome</keyword>
<name>A0A0B7NWI6_9FUNG</name>
<evidence type="ECO:0000313" key="3">
    <source>
        <dbReference type="Proteomes" id="UP000054107"/>
    </source>
</evidence>
<sequence length="164" mass="18329">MVQSNCLILDESRREHPPPKKLSLSRTGTPSTTEPNTLQAAVAQLNERNYQSQQESTREHSSAQSSSSTQRAPFTVKCSLKKDANDFLDGAQVSAIQAAFDDAKSKSFNESFNYCRRFLRRKQLAIGKEHSTLVDIMNGVIENHCLISDTQGRKVKPKGLLLLY</sequence>
<accession>A0A0B7NWI6</accession>
<reference evidence="2 3" key="1">
    <citation type="submission" date="2014-09" db="EMBL/GenBank/DDBJ databases">
        <authorList>
            <person name="Ellenberger Sabrina"/>
        </authorList>
    </citation>
    <scope>NUCLEOTIDE SEQUENCE [LARGE SCALE GENOMIC DNA]</scope>
    <source>
        <strain evidence="2 3">CBS 412.66</strain>
    </source>
</reference>
<organism evidence="2 3">
    <name type="scientific">Parasitella parasitica</name>
    <dbReference type="NCBI Taxonomy" id="35722"/>
    <lineage>
        <taxon>Eukaryota</taxon>
        <taxon>Fungi</taxon>
        <taxon>Fungi incertae sedis</taxon>
        <taxon>Mucoromycota</taxon>
        <taxon>Mucoromycotina</taxon>
        <taxon>Mucoromycetes</taxon>
        <taxon>Mucorales</taxon>
        <taxon>Mucorineae</taxon>
        <taxon>Mucoraceae</taxon>
        <taxon>Parasitella</taxon>
    </lineage>
</organism>
<proteinExistence type="predicted"/>
<dbReference type="EMBL" id="LN734170">
    <property type="protein sequence ID" value="CEP19975.1"/>
    <property type="molecule type" value="Genomic_DNA"/>
</dbReference>
<feature type="region of interest" description="Disordered" evidence="1">
    <location>
        <begin position="1"/>
        <end position="73"/>
    </location>
</feature>
<dbReference type="Proteomes" id="UP000054107">
    <property type="component" value="Unassembled WGS sequence"/>
</dbReference>